<dbReference type="InterPro" id="IPR008253">
    <property type="entry name" value="Marvel"/>
</dbReference>
<dbReference type="STRING" id="5539.A0A3E2H4I8"/>
<evidence type="ECO:0000256" key="1">
    <source>
        <dbReference type="ARBA" id="ARBA00004141"/>
    </source>
</evidence>
<keyword evidence="3 6" id="KW-1133">Transmembrane helix</keyword>
<organism evidence="8 9">
    <name type="scientific">Scytalidium lignicola</name>
    <name type="common">Hyphomycete</name>
    <dbReference type="NCBI Taxonomy" id="5539"/>
    <lineage>
        <taxon>Eukaryota</taxon>
        <taxon>Fungi</taxon>
        <taxon>Dikarya</taxon>
        <taxon>Ascomycota</taxon>
        <taxon>Pezizomycotina</taxon>
        <taxon>Leotiomycetes</taxon>
        <taxon>Leotiomycetes incertae sedis</taxon>
        <taxon>Scytalidium</taxon>
    </lineage>
</organism>
<keyword evidence="4 6" id="KW-0472">Membrane</keyword>
<feature type="region of interest" description="Disordered" evidence="5">
    <location>
        <begin position="117"/>
        <end position="146"/>
    </location>
</feature>
<comment type="subcellular location">
    <subcellularLocation>
        <location evidence="1">Membrane</location>
        <topology evidence="1">Multi-pass membrane protein</topology>
    </subcellularLocation>
</comment>
<feature type="transmembrane region" description="Helical" evidence="6">
    <location>
        <begin position="55"/>
        <end position="79"/>
    </location>
</feature>
<dbReference type="Pfam" id="PF01284">
    <property type="entry name" value="MARVEL"/>
    <property type="match status" value="1"/>
</dbReference>
<feature type="domain" description="MARVEL" evidence="7">
    <location>
        <begin position="8"/>
        <end position="71"/>
    </location>
</feature>
<reference evidence="8 9" key="1">
    <citation type="submission" date="2018-05" db="EMBL/GenBank/DDBJ databases">
        <title>Draft genome sequence of Scytalidium lignicola DSM 105466, a ubiquitous saprotrophic fungus.</title>
        <authorList>
            <person name="Buettner E."/>
            <person name="Gebauer A.M."/>
            <person name="Hofrichter M."/>
            <person name="Liers C."/>
            <person name="Kellner H."/>
        </authorList>
    </citation>
    <scope>NUCLEOTIDE SEQUENCE [LARGE SCALE GENOMIC DNA]</scope>
    <source>
        <strain evidence="8 9">DSM 105466</strain>
    </source>
</reference>
<proteinExistence type="predicted"/>
<accession>A0A3E2H4I8</accession>
<comment type="caution">
    <text evidence="8">The sequence shown here is derived from an EMBL/GenBank/DDBJ whole genome shotgun (WGS) entry which is preliminary data.</text>
</comment>
<evidence type="ECO:0000313" key="8">
    <source>
        <dbReference type="EMBL" id="RFU28310.1"/>
    </source>
</evidence>
<keyword evidence="9" id="KW-1185">Reference proteome</keyword>
<evidence type="ECO:0000256" key="4">
    <source>
        <dbReference type="ARBA" id="ARBA00023136"/>
    </source>
</evidence>
<evidence type="ECO:0000259" key="7">
    <source>
        <dbReference type="Pfam" id="PF01284"/>
    </source>
</evidence>
<feature type="compositionally biased region" description="Gly residues" evidence="5">
    <location>
        <begin position="170"/>
        <end position="180"/>
    </location>
</feature>
<feature type="compositionally biased region" description="Basic and acidic residues" evidence="5">
    <location>
        <begin position="117"/>
        <end position="133"/>
    </location>
</feature>
<evidence type="ECO:0000256" key="2">
    <source>
        <dbReference type="ARBA" id="ARBA00022692"/>
    </source>
</evidence>
<evidence type="ECO:0000256" key="3">
    <source>
        <dbReference type="ARBA" id="ARBA00022989"/>
    </source>
</evidence>
<dbReference type="EMBL" id="NCSJ02000168">
    <property type="protein sequence ID" value="RFU28310.1"/>
    <property type="molecule type" value="Genomic_DNA"/>
</dbReference>
<sequence>MTPRFPRTRRFANPYAMVTTDVFFTILWLSAFAAVASYNGTGKCKGGCKVSKVVVAFGVFTWLLFIVTSIFSIYSVAYYRRNGYVPGLSHDQLPSHVSGAQIDPDKEAFSTAPHDEEYAPVHSTDDHDLHEADGYSAAGGESRYDGTAPSYTETAYIPSMVNDNDDSTSGFGGSSYGGSSIGHSGRVKFPQGNYAEV</sequence>
<evidence type="ECO:0000256" key="5">
    <source>
        <dbReference type="SAM" id="MobiDB-lite"/>
    </source>
</evidence>
<dbReference type="OrthoDB" id="5284712at2759"/>
<evidence type="ECO:0000256" key="6">
    <source>
        <dbReference type="SAM" id="Phobius"/>
    </source>
</evidence>
<name>A0A3E2H4I8_SCYLI</name>
<feature type="transmembrane region" description="Helical" evidence="6">
    <location>
        <begin position="12"/>
        <end position="35"/>
    </location>
</feature>
<dbReference type="PANTHER" id="PTHR37451">
    <property type="entry name" value="MARVEL DOMAIN"/>
    <property type="match status" value="1"/>
</dbReference>
<dbReference type="GO" id="GO:0016020">
    <property type="term" value="C:membrane"/>
    <property type="evidence" value="ECO:0007669"/>
    <property type="project" value="UniProtKB-SubCell"/>
</dbReference>
<dbReference type="PANTHER" id="PTHR37451:SF3">
    <property type="entry name" value="MARVEL DOMAIN-CONTAINING PROTEIN"/>
    <property type="match status" value="1"/>
</dbReference>
<keyword evidence="2 6" id="KW-0812">Transmembrane</keyword>
<dbReference type="AlphaFoldDB" id="A0A3E2H4I8"/>
<feature type="non-terminal residue" evidence="8">
    <location>
        <position position="197"/>
    </location>
</feature>
<dbReference type="Proteomes" id="UP000258309">
    <property type="component" value="Unassembled WGS sequence"/>
</dbReference>
<feature type="region of interest" description="Disordered" evidence="5">
    <location>
        <begin position="168"/>
        <end position="197"/>
    </location>
</feature>
<evidence type="ECO:0000313" key="9">
    <source>
        <dbReference type="Proteomes" id="UP000258309"/>
    </source>
</evidence>
<gene>
    <name evidence="8" type="ORF">B7463_g8041</name>
</gene>
<feature type="non-terminal residue" evidence="8">
    <location>
        <position position="1"/>
    </location>
</feature>
<protein>
    <recommendedName>
        <fullName evidence="7">MARVEL domain-containing protein</fullName>
    </recommendedName>
</protein>